<evidence type="ECO:0000313" key="3">
    <source>
        <dbReference type="Proteomes" id="UP000754495"/>
    </source>
</evidence>
<comment type="caution">
    <text evidence="2">The sequence shown here is derived from an EMBL/GenBank/DDBJ whole genome shotgun (WGS) entry which is preliminary data.</text>
</comment>
<feature type="chain" id="PRO_5045578602" description="Lipoprotein" evidence="1">
    <location>
        <begin position="25"/>
        <end position="144"/>
    </location>
</feature>
<organism evidence="2 3">
    <name type="scientific">Amycolatopsis viridis</name>
    <dbReference type="NCBI Taxonomy" id="185678"/>
    <lineage>
        <taxon>Bacteria</taxon>
        <taxon>Bacillati</taxon>
        <taxon>Actinomycetota</taxon>
        <taxon>Actinomycetes</taxon>
        <taxon>Pseudonocardiales</taxon>
        <taxon>Pseudonocardiaceae</taxon>
        <taxon>Amycolatopsis</taxon>
    </lineage>
</organism>
<gene>
    <name evidence="2" type="ORF">FHX46_004965</name>
</gene>
<evidence type="ECO:0000256" key="1">
    <source>
        <dbReference type="SAM" id="SignalP"/>
    </source>
</evidence>
<evidence type="ECO:0008006" key="4">
    <source>
        <dbReference type="Google" id="ProtNLM"/>
    </source>
</evidence>
<proteinExistence type="predicted"/>
<sequence length="144" mass="14744">MRTWKPLIALGAVALVLAGCSNEAGPTPKGSVGQATSPYALSVKLDAITTDGCFREPAGSTPRGCAKYVTELGSVPGLAREQAGTKHPDLVAAANDLDKGIGAYRDNHCDTVPQPGGACTTALTAIADSLRSAKQLVDTQLTNH</sequence>
<dbReference type="Proteomes" id="UP000754495">
    <property type="component" value="Unassembled WGS sequence"/>
</dbReference>
<dbReference type="RefSeq" id="WP_167119608.1">
    <property type="nucleotide sequence ID" value="NZ_JAANOU010000001.1"/>
</dbReference>
<protein>
    <recommendedName>
        <fullName evidence="4">Lipoprotein</fullName>
    </recommendedName>
</protein>
<accession>A0ABX0T3F3</accession>
<feature type="signal peptide" evidence="1">
    <location>
        <begin position="1"/>
        <end position="24"/>
    </location>
</feature>
<keyword evidence="1" id="KW-0732">Signal</keyword>
<name>A0ABX0T3F3_9PSEU</name>
<evidence type="ECO:0000313" key="2">
    <source>
        <dbReference type="EMBL" id="NIH82435.1"/>
    </source>
</evidence>
<dbReference type="PROSITE" id="PS51257">
    <property type="entry name" value="PROKAR_LIPOPROTEIN"/>
    <property type="match status" value="1"/>
</dbReference>
<keyword evidence="3" id="KW-1185">Reference proteome</keyword>
<reference evidence="2 3" key="1">
    <citation type="submission" date="2020-03" db="EMBL/GenBank/DDBJ databases">
        <title>Sequencing the genomes of 1000 actinobacteria strains.</title>
        <authorList>
            <person name="Klenk H.-P."/>
        </authorList>
    </citation>
    <scope>NUCLEOTIDE SEQUENCE [LARGE SCALE GENOMIC DNA]</scope>
    <source>
        <strain evidence="2 3">DSM 45668</strain>
    </source>
</reference>
<dbReference type="EMBL" id="JAANOU010000001">
    <property type="protein sequence ID" value="NIH82435.1"/>
    <property type="molecule type" value="Genomic_DNA"/>
</dbReference>